<organism evidence="3">
    <name type="scientific">Guillardia theta (strain CCMP2712)</name>
    <name type="common">Cryptophyte</name>
    <dbReference type="NCBI Taxonomy" id="905079"/>
    <lineage>
        <taxon>Eukaryota</taxon>
        <taxon>Cryptophyceae</taxon>
        <taxon>Pyrenomonadales</taxon>
        <taxon>Geminigeraceae</taxon>
        <taxon>Guillardia</taxon>
    </lineage>
</organism>
<sequence length="59" mass="6220">YTVDSFQGSESDVVLCSCVRSNGGGGCGFLADRRRLNVALTRAKKLLIVVGSASTLKRS</sequence>
<dbReference type="OMA" id="SDWRRMN"/>
<dbReference type="Pfam" id="PF13087">
    <property type="entry name" value="AAA_12"/>
    <property type="match status" value="1"/>
</dbReference>
<dbReference type="SUPFAM" id="SSF52540">
    <property type="entry name" value="P-loop containing nucleoside triphosphate hydrolases"/>
    <property type="match status" value="1"/>
</dbReference>
<keyword evidence="5" id="KW-1185">Reference proteome</keyword>
<dbReference type="PANTHER" id="PTHR10887:SF495">
    <property type="entry name" value="HELICASE SENATAXIN ISOFORM X1-RELATED"/>
    <property type="match status" value="1"/>
</dbReference>
<dbReference type="EnsemblProtists" id="EKX44634">
    <property type="protein sequence ID" value="EKX44634"/>
    <property type="gene ID" value="GUITHDRAFT_59672"/>
</dbReference>
<comment type="subcellular location">
    <subcellularLocation>
        <location evidence="1">Plastid</location>
        <location evidence="1">Chloroplast</location>
    </subcellularLocation>
</comment>
<feature type="domain" description="DNA2/NAM7 helicase-like C-terminal" evidence="2">
    <location>
        <begin position="2"/>
        <end position="53"/>
    </location>
</feature>
<evidence type="ECO:0000313" key="3">
    <source>
        <dbReference type="EMBL" id="EKX44634.1"/>
    </source>
</evidence>
<dbReference type="GeneID" id="17301311"/>
<protein>
    <recommendedName>
        <fullName evidence="2">DNA2/NAM7 helicase-like C-terminal domain-containing protein</fullName>
    </recommendedName>
</protein>
<evidence type="ECO:0000313" key="4">
    <source>
        <dbReference type="EnsemblProtists" id="EKX44634"/>
    </source>
</evidence>
<dbReference type="CDD" id="cd18808">
    <property type="entry name" value="SF1_C_Upf1"/>
    <property type="match status" value="1"/>
</dbReference>
<evidence type="ECO:0000259" key="2">
    <source>
        <dbReference type="Pfam" id="PF13087"/>
    </source>
</evidence>
<dbReference type="InterPro" id="IPR047187">
    <property type="entry name" value="SF1_C_Upf1"/>
</dbReference>
<dbReference type="InterPro" id="IPR027417">
    <property type="entry name" value="P-loop_NTPase"/>
</dbReference>
<proteinExistence type="predicted"/>
<dbReference type="GO" id="GO:0009507">
    <property type="term" value="C:chloroplast"/>
    <property type="evidence" value="ECO:0007669"/>
    <property type="project" value="UniProtKB-SubCell"/>
</dbReference>
<dbReference type="OrthoDB" id="6513042at2759"/>
<dbReference type="AlphaFoldDB" id="L1J948"/>
<name>L1J948_GUITC</name>
<dbReference type="RefSeq" id="XP_005831614.1">
    <property type="nucleotide sequence ID" value="XM_005831557.1"/>
</dbReference>
<dbReference type="Gene3D" id="3.40.50.300">
    <property type="entry name" value="P-loop containing nucleotide triphosphate hydrolases"/>
    <property type="match status" value="1"/>
</dbReference>
<dbReference type="HOGENOM" id="CLU_159719_1_0_1"/>
<reference evidence="5" key="2">
    <citation type="submission" date="2012-11" db="EMBL/GenBank/DDBJ databases">
        <authorList>
            <person name="Kuo A."/>
            <person name="Curtis B.A."/>
            <person name="Tanifuji G."/>
            <person name="Burki F."/>
            <person name="Gruber A."/>
            <person name="Irimia M."/>
            <person name="Maruyama S."/>
            <person name="Arias M.C."/>
            <person name="Ball S.G."/>
            <person name="Gile G.H."/>
            <person name="Hirakawa Y."/>
            <person name="Hopkins J.F."/>
            <person name="Rensing S.A."/>
            <person name="Schmutz J."/>
            <person name="Symeonidi A."/>
            <person name="Elias M."/>
            <person name="Eveleigh R.J."/>
            <person name="Herman E.K."/>
            <person name="Klute M.J."/>
            <person name="Nakayama T."/>
            <person name="Obornik M."/>
            <person name="Reyes-Prieto A."/>
            <person name="Armbrust E.V."/>
            <person name="Aves S.J."/>
            <person name="Beiko R.G."/>
            <person name="Coutinho P."/>
            <person name="Dacks J.B."/>
            <person name="Durnford D.G."/>
            <person name="Fast N.M."/>
            <person name="Green B.R."/>
            <person name="Grisdale C."/>
            <person name="Hempe F."/>
            <person name="Henrissat B."/>
            <person name="Hoppner M.P."/>
            <person name="Ishida K.-I."/>
            <person name="Kim E."/>
            <person name="Koreny L."/>
            <person name="Kroth P.G."/>
            <person name="Liu Y."/>
            <person name="Malik S.-B."/>
            <person name="Maier U.G."/>
            <person name="McRose D."/>
            <person name="Mock T."/>
            <person name="Neilson J.A."/>
            <person name="Onodera N.T."/>
            <person name="Poole A.M."/>
            <person name="Pritham E.J."/>
            <person name="Richards T.A."/>
            <person name="Rocap G."/>
            <person name="Roy S.W."/>
            <person name="Sarai C."/>
            <person name="Schaack S."/>
            <person name="Shirato S."/>
            <person name="Slamovits C.H."/>
            <person name="Spencer D.F."/>
            <person name="Suzuki S."/>
            <person name="Worden A.Z."/>
            <person name="Zauner S."/>
            <person name="Barry K."/>
            <person name="Bell C."/>
            <person name="Bharti A.K."/>
            <person name="Crow J.A."/>
            <person name="Grimwood J."/>
            <person name="Kramer R."/>
            <person name="Lindquist E."/>
            <person name="Lucas S."/>
            <person name="Salamov A."/>
            <person name="McFadden G.I."/>
            <person name="Lane C.E."/>
            <person name="Keeling P.J."/>
            <person name="Gray M.W."/>
            <person name="Grigoriev I.V."/>
            <person name="Archibald J.M."/>
        </authorList>
    </citation>
    <scope>NUCLEOTIDE SEQUENCE</scope>
    <source>
        <strain evidence="5">CCMP2712</strain>
    </source>
</reference>
<gene>
    <name evidence="3" type="ORF">GUITHDRAFT_59672</name>
</gene>
<feature type="non-terminal residue" evidence="3">
    <location>
        <position position="1"/>
    </location>
</feature>
<dbReference type="eggNOG" id="KOG1801">
    <property type="taxonomic scope" value="Eukaryota"/>
</dbReference>
<dbReference type="STRING" id="905079.L1J948"/>
<dbReference type="InterPro" id="IPR045055">
    <property type="entry name" value="DNA2/NAM7-like"/>
</dbReference>
<dbReference type="KEGG" id="gtt:GUITHDRAFT_59672"/>
<dbReference type="PANTHER" id="PTHR10887">
    <property type="entry name" value="DNA2/NAM7 HELICASE FAMILY"/>
    <property type="match status" value="1"/>
</dbReference>
<evidence type="ECO:0000256" key="1">
    <source>
        <dbReference type="ARBA" id="ARBA00004229"/>
    </source>
</evidence>
<reference evidence="4" key="3">
    <citation type="submission" date="2016-03" db="UniProtKB">
        <authorList>
            <consortium name="EnsemblProtists"/>
        </authorList>
    </citation>
    <scope>IDENTIFICATION</scope>
</reference>
<dbReference type="InterPro" id="IPR041679">
    <property type="entry name" value="DNA2/NAM7-like_C"/>
</dbReference>
<reference evidence="3 5" key="1">
    <citation type="journal article" date="2012" name="Nature">
        <title>Algal genomes reveal evolutionary mosaicism and the fate of nucleomorphs.</title>
        <authorList>
            <consortium name="DOE Joint Genome Institute"/>
            <person name="Curtis B.A."/>
            <person name="Tanifuji G."/>
            <person name="Burki F."/>
            <person name="Gruber A."/>
            <person name="Irimia M."/>
            <person name="Maruyama S."/>
            <person name="Arias M.C."/>
            <person name="Ball S.G."/>
            <person name="Gile G.H."/>
            <person name="Hirakawa Y."/>
            <person name="Hopkins J.F."/>
            <person name="Kuo A."/>
            <person name="Rensing S.A."/>
            <person name="Schmutz J."/>
            <person name="Symeonidi A."/>
            <person name="Elias M."/>
            <person name="Eveleigh R.J."/>
            <person name="Herman E.K."/>
            <person name="Klute M.J."/>
            <person name="Nakayama T."/>
            <person name="Obornik M."/>
            <person name="Reyes-Prieto A."/>
            <person name="Armbrust E.V."/>
            <person name="Aves S.J."/>
            <person name="Beiko R.G."/>
            <person name="Coutinho P."/>
            <person name="Dacks J.B."/>
            <person name="Durnford D.G."/>
            <person name="Fast N.M."/>
            <person name="Green B.R."/>
            <person name="Grisdale C.J."/>
            <person name="Hempel F."/>
            <person name="Henrissat B."/>
            <person name="Hoppner M.P."/>
            <person name="Ishida K."/>
            <person name="Kim E."/>
            <person name="Koreny L."/>
            <person name="Kroth P.G."/>
            <person name="Liu Y."/>
            <person name="Malik S.B."/>
            <person name="Maier U.G."/>
            <person name="McRose D."/>
            <person name="Mock T."/>
            <person name="Neilson J.A."/>
            <person name="Onodera N.T."/>
            <person name="Poole A.M."/>
            <person name="Pritham E.J."/>
            <person name="Richards T.A."/>
            <person name="Rocap G."/>
            <person name="Roy S.W."/>
            <person name="Sarai C."/>
            <person name="Schaack S."/>
            <person name="Shirato S."/>
            <person name="Slamovits C.H."/>
            <person name="Spencer D.F."/>
            <person name="Suzuki S."/>
            <person name="Worden A.Z."/>
            <person name="Zauner S."/>
            <person name="Barry K."/>
            <person name="Bell C."/>
            <person name="Bharti A.K."/>
            <person name="Crow J.A."/>
            <person name="Grimwood J."/>
            <person name="Kramer R."/>
            <person name="Lindquist E."/>
            <person name="Lucas S."/>
            <person name="Salamov A."/>
            <person name="McFadden G.I."/>
            <person name="Lane C.E."/>
            <person name="Keeling P.J."/>
            <person name="Gray M.W."/>
            <person name="Grigoriev I.V."/>
            <person name="Archibald J.M."/>
        </authorList>
    </citation>
    <scope>NUCLEOTIDE SEQUENCE</scope>
    <source>
        <strain evidence="3 5">CCMP2712</strain>
    </source>
</reference>
<evidence type="ECO:0000313" key="5">
    <source>
        <dbReference type="Proteomes" id="UP000011087"/>
    </source>
</evidence>
<dbReference type="Proteomes" id="UP000011087">
    <property type="component" value="Unassembled WGS sequence"/>
</dbReference>
<dbReference type="PaxDb" id="55529-EKX44634"/>
<accession>L1J948</accession>
<feature type="non-terminal residue" evidence="3">
    <location>
        <position position="59"/>
    </location>
</feature>
<dbReference type="EMBL" id="JH993003">
    <property type="protein sequence ID" value="EKX44634.1"/>
    <property type="molecule type" value="Genomic_DNA"/>
</dbReference>